<evidence type="ECO:0000256" key="3">
    <source>
        <dbReference type="PROSITE-ProRule" id="PRU00708"/>
    </source>
</evidence>
<evidence type="ECO:0000256" key="2">
    <source>
        <dbReference type="ARBA" id="ARBA00022737"/>
    </source>
</evidence>
<dbReference type="SUPFAM" id="SSF81901">
    <property type="entry name" value="HCP-like"/>
    <property type="match status" value="1"/>
</dbReference>
<dbReference type="RefSeq" id="XP_008443376.2">
    <property type="nucleotide sequence ID" value="XM_008445154.3"/>
</dbReference>
<dbReference type="GO" id="GO:0031930">
    <property type="term" value="P:mitochondria-nucleus signaling pathway"/>
    <property type="evidence" value="ECO:0007669"/>
    <property type="project" value="TreeGrafter"/>
</dbReference>
<evidence type="ECO:0000313" key="5">
    <source>
        <dbReference type="RefSeq" id="XP_008443376.2"/>
    </source>
</evidence>
<proteinExistence type="inferred from homology"/>
<dbReference type="GeneID" id="103486977"/>
<dbReference type="InterPro" id="IPR011990">
    <property type="entry name" value="TPR-like_helical_dom_sf"/>
</dbReference>
<feature type="repeat" description="PPR" evidence="3">
    <location>
        <begin position="251"/>
        <end position="285"/>
    </location>
</feature>
<reference evidence="5" key="1">
    <citation type="submission" date="2025-08" db="UniProtKB">
        <authorList>
            <consortium name="RefSeq"/>
        </authorList>
    </citation>
    <scope>IDENTIFICATION</scope>
    <source>
        <tissue evidence="5">Stem</tissue>
    </source>
</reference>
<feature type="repeat" description="PPR" evidence="3">
    <location>
        <begin position="322"/>
        <end position="356"/>
    </location>
</feature>
<dbReference type="PANTHER" id="PTHR47936:SF5">
    <property type="entry name" value="PENTACOTRIPEPTIDE-REPEAT REGION OF PRORP DOMAIN-CONTAINING PROTEIN"/>
    <property type="match status" value="1"/>
</dbReference>
<dbReference type="GO" id="GO:0009507">
    <property type="term" value="C:chloroplast"/>
    <property type="evidence" value="ECO:0007669"/>
    <property type="project" value="TreeGrafter"/>
</dbReference>
<dbReference type="eggNOG" id="KOG4197">
    <property type="taxonomic scope" value="Eukaryota"/>
</dbReference>
<evidence type="ECO:0000256" key="1">
    <source>
        <dbReference type="ARBA" id="ARBA00007626"/>
    </source>
</evidence>
<organism evidence="4 5">
    <name type="scientific">Cucumis melo</name>
    <name type="common">Muskmelon</name>
    <dbReference type="NCBI Taxonomy" id="3656"/>
    <lineage>
        <taxon>Eukaryota</taxon>
        <taxon>Viridiplantae</taxon>
        <taxon>Streptophyta</taxon>
        <taxon>Embryophyta</taxon>
        <taxon>Tracheophyta</taxon>
        <taxon>Spermatophyta</taxon>
        <taxon>Magnoliopsida</taxon>
        <taxon>eudicotyledons</taxon>
        <taxon>Gunneridae</taxon>
        <taxon>Pentapetalae</taxon>
        <taxon>rosids</taxon>
        <taxon>fabids</taxon>
        <taxon>Cucurbitales</taxon>
        <taxon>Cucurbitaceae</taxon>
        <taxon>Benincaseae</taxon>
        <taxon>Cucumis</taxon>
    </lineage>
</organism>
<dbReference type="GO" id="GO:0010019">
    <property type="term" value="P:chloroplast-nucleus signaling pathway"/>
    <property type="evidence" value="ECO:0007669"/>
    <property type="project" value="TreeGrafter"/>
</dbReference>
<dbReference type="InterPro" id="IPR002885">
    <property type="entry name" value="PPR_rpt"/>
</dbReference>
<feature type="repeat" description="PPR" evidence="3">
    <location>
        <begin position="286"/>
        <end position="320"/>
    </location>
</feature>
<keyword evidence="4" id="KW-1185">Reference proteome</keyword>
<name>A0A1S3B7X6_CUCME</name>
<protein>
    <submittedName>
        <fullName evidence="5">Pentatricopeptide repeat-containing protein At1g61870, mitochondrial-like</fullName>
    </submittedName>
</protein>
<dbReference type="Pfam" id="PF13041">
    <property type="entry name" value="PPR_2"/>
    <property type="match status" value="1"/>
</dbReference>
<keyword evidence="2" id="KW-0677">Repeat</keyword>
<evidence type="ECO:0000313" key="4">
    <source>
        <dbReference type="Proteomes" id="UP001652600"/>
    </source>
</evidence>
<comment type="similarity">
    <text evidence="1">Belongs to the PPR family. P subfamily.</text>
</comment>
<dbReference type="Pfam" id="PF01535">
    <property type="entry name" value="PPR"/>
    <property type="match status" value="3"/>
</dbReference>
<dbReference type="PROSITE" id="PS51375">
    <property type="entry name" value="PPR"/>
    <property type="match status" value="3"/>
</dbReference>
<accession>A0A1S3B7X6</accession>
<sequence length="405" mass="46121">MAAALPRTPRRLFLISRLHSFAYSTTLPLQPNSDSPFSSFRAAKSAILSQSDPEKLAQSFIQASSFPSFRRYRPIYHQSIRKLARAQRFDLIDDIIQSHLKSPSATSEGFWIRLIMLYSSVGMVSQALHILDQAILHKPCNLSEKSLCAILSVYLDNSMPEKVHEMFRSTPEKIGVTPTVISHNLVLKAFVRQNDLPSARNWIDELYKDDAKVIPNIDSYTILLGAYWSNGDMVGFDEIMKEILNRGLEFNIATYNYRISRLCKNKECARAKKILDEMISKDVKPNSSSYDSIIHGYCDVGDIESAMKILKGMLEDGHVSPTSRIYFRLIRSMVKEGEFDLALDTCRQMLKRRWVPPFETMEALVRGLVAMSKVEEAKEVVEKMKKRLKGPAVDSWRKIEATLAL</sequence>
<gene>
    <name evidence="5" type="primary">LOC103486977</name>
</gene>
<dbReference type="PANTHER" id="PTHR47936">
    <property type="entry name" value="PPR_LONG DOMAIN-CONTAINING PROTEIN"/>
    <property type="match status" value="1"/>
</dbReference>
<dbReference type="Gene3D" id="1.25.40.10">
    <property type="entry name" value="Tetratricopeptide repeat domain"/>
    <property type="match status" value="2"/>
</dbReference>
<dbReference type="KEGG" id="cmo:103486977"/>
<dbReference type="AlphaFoldDB" id="A0A1S3B7X6"/>
<dbReference type="Gramene" id="MELO3C009843.2.1">
    <property type="protein sequence ID" value="MELO3C009843.2.1"/>
    <property type="gene ID" value="MELO3C009843.2"/>
</dbReference>
<dbReference type="NCBIfam" id="TIGR00756">
    <property type="entry name" value="PPR"/>
    <property type="match status" value="3"/>
</dbReference>
<dbReference type="Proteomes" id="UP001652600">
    <property type="component" value="Chromosome 4"/>
</dbReference>
<dbReference type="InParanoid" id="A0A1S3B7X6"/>